<dbReference type="SUPFAM" id="SSF48452">
    <property type="entry name" value="TPR-like"/>
    <property type="match status" value="1"/>
</dbReference>
<reference evidence="2 3" key="1">
    <citation type="submission" date="2018-05" db="EMBL/GenBank/DDBJ databases">
        <title>complete genome sequence of Aquabacterium olei NBRC 110486.</title>
        <authorList>
            <person name="Tang B."/>
            <person name="Chang J."/>
            <person name="Zhang L."/>
            <person name="Yang H."/>
        </authorList>
    </citation>
    <scope>NUCLEOTIDE SEQUENCE [LARGE SCALE GENOMIC DNA]</scope>
    <source>
        <strain evidence="2 3">NBRC 110486</strain>
    </source>
</reference>
<dbReference type="Gene3D" id="1.25.40.10">
    <property type="entry name" value="Tetratricopeptide repeat domain"/>
    <property type="match status" value="1"/>
</dbReference>
<dbReference type="RefSeq" id="WP_109037190.1">
    <property type="nucleotide sequence ID" value="NZ_CP029210.1"/>
</dbReference>
<protein>
    <submittedName>
        <fullName evidence="2">Uncharacterized protein</fullName>
    </submittedName>
</protein>
<proteinExistence type="predicted"/>
<dbReference type="EMBL" id="CP029210">
    <property type="protein sequence ID" value="AWI54194.1"/>
    <property type="molecule type" value="Genomic_DNA"/>
</dbReference>
<accession>A0A2U8FUV6</accession>
<sequence length="227" mass="23848">MKLYSIRRGMGCAVGVLVLSASLTGCSTVRKQDEASARLAVQEQVNEKLAAAEKAQQQGQSDKAIEHLDAAIKADPAAKEPWLKKAQIHFEARQYGLAITEAQEVLQRDVNDLTAKSIVAVSGLRVSAEALEQLRKANEVTGSTRSEAESVARIIREALGEPILPPVAGPAEPAAKPRGNRPAYRPQTPVMNRAQAPAVGAAPPAAVVKPAAQPAGGARSNPFGALQ</sequence>
<dbReference type="InterPro" id="IPR011990">
    <property type="entry name" value="TPR-like_helical_dom_sf"/>
</dbReference>
<evidence type="ECO:0000313" key="3">
    <source>
        <dbReference type="Proteomes" id="UP000244892"/>
    </source>
</evidence>
<dbReference type="PROSITE" id="PS51257">
    <property type="entry name" value="PROKAR_LIPOPROTEIN"/>
    <property type="match status" value="1"/>
</dbReference>
<evidence type="ECO:0000313" key="2">
    <source>
        <dbReference type="EMBL" id="AWI54194.1"/>
    </source>
</evidence>
<gene>
    <name evidence="2" type="ORF">DEH84_12760</name>
</gene>
<organism evidence="2 3">
    <name type="scientific">Aquabacterium olei</name>
    <dbReference type="NCBI Taxonomy" id="1296669"/>
    <lineage>
        <taxon>Bacteria</taxon>
        <taxon>Pseudomonadati</taxon>
        <taxon>Pseudomonadota</taxon>
        <taxon>Betaproteobacteria</taxon>
        <taxon>Burkholderiales</taxon>
        <taxon>Aquabacterium</taxon>
    </lineage>
</organism>
<dbReference type="Proteomes" id="UP000244892">
    <property type="component" value="Chromosome"/>
</dbReference>
<dbReference type="OrthoDB" id="6005230at2"/>
<evidence type="ECO:0000256" key="1">
    <source>
        <dbReference type="SAM" id="MobiDB-lite"/>
    </source>
</evidence>
<feature type="region of interest" description="Disordered" evidence="1">
    <location>
        <begin position="165"/>
        <end position="227"/>
    </location>
</feature>
<dbReference type="AlphaFoldDB" id="A0A2U8FUV6"/>
<name>A0A2U8FUV6_9BURK</name>
<keyword evidence="3" id="KW-1185">Reference proteome</keyword>
<feature type="compositionally biased region" description="Low complexity" evidence="1">
    <location>
        <begin position="194"/>
        <end position="218"/>
    </location>
</feature>
<dbReference type="KEGG" id="aon:DEH84_12760"/>